<dbReference type="Pfam" id="PF00144">
    <property type="entry name" value="Beta-lactamase"/>
    <property type="match status" value="1"/>
</dbReference>
<dbReference type="Gene3D" id="3.40.710.10">
    <property type="entry name" value="DD-peptidase/beta-lactamase superfamily"/>
    <property type="match status" value="1"/>
</dbReference>
<dbReference type="GO" id="GO:0004177">
    <property type="term" value="F:aminopeptidase activity"/>
    <property type="evidence" value="ECO:0007669"/>
    <property type="project" value="UniProtKB-KW"/>
</dbReference>
<dbReference type="InterPro" id="IPR012856">
    <property type="entry name" value="DAP_B_dom"/>
</dbReference>
<reference evidence="7 8" key="1">
    <citation type="submission" date="2016-12" db="EMBL/GenBank/DDBJ databases">
        <title>The genomes of Aspergillus section Nigri reveals drivers in fungal speciation.</title>
        <authorList>
            <consortium name="DOE Joint Genome Institute"/>
            <person name="Vesth T.C."/>
            <person name="Nybo J."/>
            <person name="Theobald S."/>
            <person name="Brandl J."/>
            <person name="Frisvad J.C."/>
            <person name="Nielsen K.F."/>
            <person name="Lyhne E.K."/>
            <person name="Kogle M.E."/>
            <person name="Kuo A."/>
            <person name="Riley R."/>
            <person name="Clum A."/>
            <person name="Nolan M."/>
            <person name="Lipzen A."/>
            <person name="Salamov A."/>
            <person name="Henrissat B."/>
            <person name="Wiebenga A."/>
            <person name="De Vries R.P."/>
            <person name="Grigoriev I.V."/>
            <person name="Mortensen U.H."/>
            <person name="Andersen M.R."/>
            <person name="Baker S.E."/>
        </authorList>
    </citation>
    <scope>NUCLEOTIDE SEQUENCE [LARGE SCALE GENOMIC DNA]</scope>
    <source>
        <strain evidence="7 8">IBT 23096</strain>
    </source>
</reference>
<dbReference type="SUPFAM" id="SSF56601">
    <property type="entry name" value="beta-lactamase/transpeptidase-like"/>
    <property type="match status" value="1"/>
</dbReference>
<dbReference type="SUPFAM" id="SSF50886">
    <property type="entry name" value="D-aminopeptidase, middle and C-terminal domains"/>
    <property type="match status" value="1"/>
</dbReference>
<keyword evidence="2" id="KW-0031">Aminopeptidase</keyword>
<dbReference type="AlphaFoldDB" id="A0A2I2GFL0"/>
<evidence type="ECO:0000256" key="4">
    <source>
        <dbReference type="ARBA" id="ARBA00038215"/>
    </source>
</evidence>
<dbReference type="VEuPathDB" id="FungiDB:P170DRAFT_433531"/>
<keyword evidence="3" id="KW-0472">Membrane</keyword>
<evidence type="ECO:0000256" key="1">
    <source>
        <dbReference type="ARBA" id="ARBA00004370"/>
    </source>
</evidence>
<protein>
    <submittedName>
        <fullName evidence="7">Beta-lactamase/transpeptidase-like protein</fullName>
    </submittedName>
</protein>
<feature type="domain" description="Beta-lactamase-related" evidence="5">
    <location>
        <begin position="19"/>
        <end position="336"/>
    </location>
</feature>
<evidence type="ECO:0000313" key="7">
    <source>
        <dbReference type="EMBL" id="PLB51641.1"/>
    </source>
</evidence>
<dbReference type="InterPro" id="IPR027279">
    <property type="entry name" value="D_amino_pept/lipop_sf"/>
</dbReference>
<evidence type="ECO:0000259" key="6">
    <source>
        <dbReference type="Pfam" id="PF07930"/>
    </source>
</evidence>
<organism evidence="7 8">
    <name type="scientific">Aspergillus steynii IBT 23096</name>
    <dbReference type="NCBI Taxonomy" id="1392250"/>
    <lineage>
        <taxon>Eukaryota</taxon>
        <taxon>Fungi</taxon>
        <taxon>Dikarya</taxon>
        <taxon>Ascomycota</taxon>
        <taxon>Pezizomycotina</taxon>
        <taxon>Eurotiomycetes</taxon>
        <taxon>Eurotiomycetidae</taxon>
        <taxon>Eurotiales</taxon>
        <taxon>Aspergillaceae</taxon>
        <taxon>Aspergillus</taxon>
        <taxon>Aspergillus subgen. Circumdati</taxon>
    </lineage>
</organism>
<evidence type="ECO:0000256" key="2">
    <source>
        <dbReference type="ARBA" id="ARBA00022438"/>
    </source>
</evidence>
<dbReference type="OrthoDB" id="5946976at2759"/>
<dbReference type="InterPro" id="IPR050491">
    <property type="entry name" value="AmpC-like"/>
</dbReference>
<dbReference type="GeneID" id="36556210"/>
<dbReference type="PANTHER" id="PTHR46825">
    <property type="entry name" value="D-ALANYL-D-ALANINE-CARBOXYPEPTIDASE/ENDOPEPTIDASE AMPH"/>
    <property type="match status" value="1"/>
</dbReference>
<comment type="similarity">
    <text evidence="4">Belongs to the peptidase S12 family.</text>
</comment>
<evidence type="ECO:0000313" key="8">
    <source>
        <dbReference type="Proteomes" id="UP000234275"/>
    </source>
</evidence>
<comment type="subcellular location">
    <subcellularLocation>
        <location evidence="1">Membrane</location>
    </subcellularLocation>
</comment>
<dbReference type="Pfam" id="PF07930">
    <property type="entry name" value="DAP_B"/>
    <property type="match status" value="1"/>
</dbReference>
<dbReference type="EMBL" id="MSFO01000002">
    <property type="protein sequence ID" value="PLB51641.1"/>
    <property type="molecule type" value="Genomic_DNA"/>
</dbReference>
<accession>A0A2I2GFL0</accession>
<proteinExistence type="inferred from homology"/>
<keyword evidence="2" id="KW-0378">Hydrolase</keyword>
<dbReference type="GO" id="GO:0016020">
    <property type="term" value="C:membrane"/>
    <property type="evidence" value="ECO:0007669"/>
    <property type="project" value="UniProtKB-SubCell"/>
</dbReference>
<sequence>MQTSITYVEKAIAKLQSLHPGPGGAVAVIQNGKVIGRQSWGYADLEQRIPMTCETKFPICSITKQMICMVLFSIRQTQLSESSSYANIEKQLSERLKVILRDEIRDSKLTVQHLCNNQSGIRDYWALTVLFGAHPETRFLSPDAAKVLDRIRSLHFPPGDQFSYANTNFYILARLLEDVTKRSIGELLSEKVFVPAGMTTAALCEDNSQLPGPCVGYEGNEESGFFKAQLTHQWSGDAGVVASLDDMIAYEQHLQRLWHDPRSTYRRMAEPQFFRNDRLARYGNGLFHTNVAGLPVLGHGGSVRGFRLARLHVPAEELSIVVLFNHEADAESAAEDMLKDLKSLTERKLAYVDPSAEWSGNYLDEEASLVAQIKVRDAKIIMTYAGFPESLTLADSTHAISRSTFAEIDDDILFVTCMDHNRAFAARQITSDYFCGVGEVVGAYYCAELDSTFRCSGHGGALYGSFDGILGRGPAYLMKNLGEDIWVVSTRRGLDAPAPGDWTVWFSRDEQGHIDKVTVGCWLARNLDFTRVHQTATREHLICDIND</sequence>
<keyword evidence="2" id="KW-0645">Protease</keyword>
<feature type="domain" description="D-aminopeptidase" evidence="6">
    <location>
        <begin position="352"/>
        <end position="529"/>
    </location>
</feature>
<dbReference type="NCBIfam" id="NF009622">
    <property type="entry name" value="PRK13128.1"/>
    <property type="match status" value="1"/>
</dbReference>
<dbReference type="InterPro" id="IPR012338">
    <property type="entry name" value="Beta-lactam/transpept-like"/>
</dbReference>
<keyword evidence="8" id="KW-1185">Reference proteome</keyword>
<dbReference type="Gene3D" id="2.40.128.50">
    <property type="match status" value="2"/>
</dbReference>
<evidence type="ECO:0000259" key="5">
    <source>
        <dbReference type="Pfam" id="PF00144"/>
    </source>
</evidence>
<gene>
    <name evidence="7" type="ORF">P170DRAFT_433531</name>
</gene>
<comment type="caution">
    <text evidence="7">The sequence shown here is derived from an EMBL/GenBank/DDBJ whole genome shotgun (WGS) entry which is preliminary data.</text>
</comment>
<dbReference type="PANTHER" id="PTHR46825:SF11">
    <property type="entry name" value="PENICILLIN-BINDING PROTEIN 4"/>
    <property type="match status" value="1"/>
</dbReference>
<evidence type="ECO:0000256" key="3">
    <source>
        <dbReference type="ARBA" id="ARBA00023136"/>
    </source>
</evidence>
<dbReference type="InterPro" id="IPR001466">
    <property type="entry name" value="Beta-lactam-related"/>
</dbReference>
<dbReference type="Proteomes" id="UP000234275">
    <property type="component" value="Unassembled WGS sequence"/>
</dbReference>
<name>A0A2I2GFL0_9EURO</name>
<dbReference type="RefSeq" id="XP_024706943.1">
    <property type="nucleotide sequence ID" value="XM_024848511.1"/>
</dbReference>